<comment type="caution">
    <text evidence="1">The sequence shown here is derived from an EMBL/GenBank/DDBJ whole genome shotgun (WGS) entry which is preliminary data.</text>
</comment>
<reference evidence="1 2" key="1">
    <citation type="submission" date="2021-04" db="EMBL/GenBank/DDBJ databases">
        <title>Whole genome sequence of Jiella sp. KSK16Y-1.</title>
        <authorList>
            <person name="Tuo L."/>
        </authorList>
    </citation>
    <scope>NUCLEOTIDE SEQUENCE [LARGE SCALE GENOMIC DNA]</scope>
    <source>
        <strain evidence="1 2">KSK16Y-1</strain>
    </source>
</reference>
<sequence>MAGLVFSLCLRVTRASGTGFDQLRRQSRTVFSCAPHHAGADKGQNCILDDRTEDPVATKPGEMAIVAA</sequence>
<keyword evidence="2" id="KW-1185">Reference proteome</keyword>
<dbReference type="Proteomes" id="UP000678276">
    <property type="component" value="Unassembled WGS sequence"/>
</dbReference>
<gene>
    <name evidence="1" type="ORF">J6595_20800</name>
</gene>
<dbReference type="RefSeq" id="WP_209597367.1">
    <property type="nucleotide sequence ID" value="NZ_JAGJCF010000023.1"/>
</dbReference>
<dbReference type="EMBL" id="JAGJCF010000023">
    <property type="protein sequence ID" value="MBP0618027.1"/>
    <property type="molecule type" value="Genomic_DNA"/>
</dbReference>
<accession>A0ABS4BMR3</accession>
<evidence type="ECO:0000313" key="1">
    <source>
        <dbReference type="EMBL" id="MBP0618027.1"/>
    </source>
</evidence>
<protein>
    <submittedName>
        <fullName evidence="1">Uncharacterized protein</fullName>
    </submittedName>
</protein>
<organism evidence="1 2">
    <name type="scientific">Jiella mangrovi</name>
    <dbReference type="NCBI Taxonomy" id="2821407"/>
    <lineage>
        <taxon>Bacteria</taxon>
        <taxon>Pseudomonadati</taxon>
        <taxon>Pseudomonadota</taxon>
        <taxon>Alphaproteobacteria</taxon>
        <taxon>Hyphomicrobiales</taxon>
        <taxon>Aurantimonadaceae</taxon>
        <taxon>Jiella</taxon>
    </lineage>
</organism>
<evidence type="ECO:0000313" key="2">
    <source>
        <dbReference type="Proteomes" id="UP000678276"/>
    </source>
</evidence>
<name>A0ABS4BMR3_9HYPH</name>
<proteinExistence type="predicted"/>